<comment type="caution">
    <text evidence="2">The sequence shown here is derived from an EMBL/GenBank/DDBJ whole genome shotgun (WGS) entry which is preliminary data.</text>
</comment>
<feature type="compositionally biased region" description="Acidic residues" evidence="1">
    <location>
        <begin position="200"/>
        <end position="211"/>
    </location>
</feature>
<reference evidence="2 3" key="1">
    <citation type="submission" date="2024-09" db="EMBL/GenBank/DDBJ databases">
        <title>Itraconazole resistance in Madurella fahalii resulting from another homologue of gene encoding cytochrome P450 14-alpha sterol demethylase (CYP51).</title>
        <authorList>
            <person name="Yoshioka I."/>
            <person name="Fahal A.H."/>
            <person name="Kaneko S."/>
            <person name="Yaguchi T."/>
        </authorList>
    </citation>
    <scope>NUCLEOTIDE SEQUENCE [LARGE SCALE GENOMIC DNA]</scope>
    <source>
        <strain evidence="2 3">IFM 68171</strain>
    </source>
</reference>
<name>A0ABQ0GE29_9PEZI</name>
<dbReference type="RefSeq" id="XP_070917541.1">
    <property type="nucleotide sequence ID" value="XM_071061440.1"/>
</dbReference>
<sequence>MEQGRDSLLAALPSVAKGPKLRRKLQKSVSKHRSNIAWRFGSGASTESPSSNKCDTANNKPATQAQNQGPPLPSPDLSDPKWAEFFRGDLCTHAQEMTSRSWEHLGITTHIVPELSHLATTNSQPPPTSASDAPASSTPKMRRRAKTPIFSIGQLEDITRPSNALARTSSVELIADQYRALLDYRASVYTDSYSEPPPSLEDDDEGDDDDHEGAAAMRRQRSSESLPDDAPICVPMHLGELVQRSPTSDDGTLVSFEEETVYFKPVSFSPEPTSPAVQVPSNPSHSPPDDNLSLQICLDLLTRDLSSALASRPSRSCAGTSALQVWVMIEAYEKLRDRILESGNGSEESRSLGMMFDMWLRALYTIHDSLNGSQAASESDYGAELGTEELD</sequence>
<organism evidence="2 3">
    <name type="scientific">Madurella fahalii</name>
    <dbReference type="NCBI Taxonomy" id="1157608"/>
    <lineage>
        <taxon>Eukaryota</taxon>
        <taxon>Fungi</taxon>
        <taxon>Dikarya</taxon>
        <taxon>Ascomycota</taxon>
        <taxon>Pezizomycotina</taxon>
        <taxon>Sordariomycetes</taxon>
        <taxon>Sordariomycetidae</taxon>
        <taxon>Sordariales</taxon>
        <taxon>Sordariales incertae sedis</taxon>
        <taxon>Madurella</taxon>
    </lineage>
</organism>
<feature type="region of interest" description="Disordered" evidence="1">
    <location>
        <begin position="118"/>
        <end position="143"/>
    </location>
</feature>
<proteinExistence type="predicted"/>
<dbReference type="GeneID" id="98176763"/>
<protein>
    <submittedName>
        <fullName evidence="2">Mating-type switching protein swi10</fullName>
    </submittedName>
</protein>
<feature type="compositionally biased region" description="Low complexity" evidence="1">
    <location>
        <begin position="280"/>
        <end position="289"/>
    </location>
</feature>
<feature type="compositionally biased region" description="Basic residues" evidence="1">
    <location>
        <begin position="19"/>
        <end position="34"/>
    </location>
</feature>
<feature type="compositionally biased region" description="Low complexity" evidence="1">
    <location>
        <begin position="129"/>
        <end position="139"/>
    </location>
</feature>
<feature type="region of interest" description="Disordered" evidence="1">
    <location>
        <begin position="1"/>
        <end position="79"/>
    </location>
</feature>
<gene>
    <name evidence="2" type="ORF">MFIFM68171_06020</name>
</gene>
<dbReference type="Proteomes" id="UP001628179">
    <property type="component" value="Unassembled WGS sequence"/>
</dbReference>
<dbReference type="EMBL" id="BAAFSV010000003">
    <property type="protein sequence ID" value="GAB1315810.1"/>
    <property type="molecule type" value="Genomic_DNA"/>
</dbReference>
<feature type="region of interest" description="Disordered" evidence="1">
    <location>
        <begin position="267"/>
        <end position="289"/>
    </location>
</feature>
<evidence type="ECO:0000313" key="2">
    <source>
        <dbReference type="EMBL" id="GAB1315810.1"/>
    </source>
</evidence>
<evidence type="ECO:0000256" key="1">
    <source>
        <dbReference type="SAM" id="MobiDB-lite"/>
    </source>
</evidence>
<feature type="compositionally biased region" description="Polar residues" evidence="1">
    <location>
        <begin position="43"/>
        <end position="69"/>
    </location>
</feature>
<feature type="region of interest" description="Disordered" evidence="1">
    <location>
        <begin position="190"/>
        <end position="230"/>
    </location>
</feature>
<accession>A0ABQ0GE29</accession>
<evidence type="ECO:0000313" key="3">
    <source>
        <dbReference type="Proteomes" id="UP001628179"/>
    </source>
</evidence>
<keyword evidence="3" id="KW-1185">Reference proteome</keyword>